<evidence type="ECO:0000313" key="2">
    <source>
        <dbReference type="EMBL" id="SOU42740.1"/>
    </source>
</evidence>
<evidence type="ECO:0000256" key="1">
    <source>
        <dbReference type="SAM" id="Phobius"/>
    </source>
</evidence>
<dbReference type="GeneID" id="93666020"/>
<dbReference type="AlphaFoldDB" id="A0A2K4XEJ2"/>
<accession>A0A2K4XEJ2</accession>
<sequence>MEQQNQQTLTNLVYDIYENPTLIEEHQVLIMPLLSDLVASAPAGFEGMATMINTHISNGFKFKNPKIQKFELESGLLKLKTYFQKNKPVIPFIITHSFFNAVFTSFIFMFSSFYRDRVESLKSSVLVGALYLER</sequence>
<organism evidence="2 3">
    <name type="scientific">Pseudoalteromonas carrageenovora IAM 12662</name>
    <dbReference type="NCBI Taxonomy" id="1314868"/>
    <lineage>
        <taxon>Bacteria</taxon>
        <taxon>Pseudomonadati</taxon>
        <taxon>Pseudomonadota</taxon>
        <taxon>Gammaproteobacteria</taxon>
        <taxon>Alteromonadales</taxon>
        <taxon>Pseudoalteromonadaceae</taxon>
        <taxon>Pseudoalteromonas</taxon>
    </lineage>
</organism>
<gene>
    <name evidence="2" type="ORF">PCAR9_B0263</name>
</gene>
<proteinExistence type="predicted"/>
<feature type="transmembrane region" description="Helical" evidence="1">
    <location>
        <begin position="89"/>
        <end position="114"/>
    </location>
</feature>
<reference evidence="2 3" key="1">
    <citation type="submission" date="2017-11" db="EMBL/GenBank/DDBJ databases">
        <authorList>
            <person name="Han C.G."/>
        </authorList>
    </citation>
    <scope>NUCLEOTIDE SEQUENCE [LARGE SCALE GENOMIC DNA]</scope>
    <source>
        <strain evidence="3">ATCC 43555</strain>
    </source>
</reference>
<protein>
    <submittedName>
        <fullName evidence="2">Uncharacterized protein</fullName>
    </submittedName>
</protein>
<dbReference type="Proteomes" id="UP000238288">
    <property type="component" value="Chromosome PCAR9b"/>
</dbReference>
<keyword evidence="1" id="KW-0812">Transmembrane</keyword>
<keyword evidence="1" id="KW-1133">Transmembrane helix</keyword>
<keyword evidence="1" id="KW-0472">Membrane</keyword>
<name>A0A2K4XEJ2_PSEVC</name>
<dbReference type="EMBL" id="LT965929">
    <property type="protein sequence ID" value="SOU42740.1"/>
    <property type="molecule type" value="Genomic_DNA"/>
</dbReference>
<evidence type="ECO:0000313" key="3">
    <source>
        <dbReference type="Proteomes" id="UP000238288"/>
    </source>
</evidence>
<dbReference type="RefSeq" id="WP_232007064.1">
    <property type="nucleotide sequence ID" value="NZ_LT965929.1"/>
</dbReference>